<feature type="domain" description="Ig-like" evidence="12">
    <location>
        <begin position="36"/>
        <end position="125"/>
    </location>
</feature>
<dbReference type="SUPFAM" id="SSF48726">
    <property type="entry name" value="Immunoglobulin"/>
    <property type="match status" value="8"/>
</dbReference>
<dbReference type="FunFam" id="2.60.40.10:FF:001138">
    <property type="entry name" value="Sallimus, isoform P"/>
    <property type="match status" value="1"/>
</dbReference>
<dbReference type="Pfam" id="PF00041">
    <property type="entry name" value="fn3"/>
    <property type="match status" value="3"/>
</dbReference>
<dbReference type="AlphaFoldDB" id="A0A482VWR5"/>
<dbReference type="FunFam" id="2.60.40.10:FF:000147">
    <property type="entry name" value="Myosin light chain kinase"/>
    <property type="match status" value="1"/>
</dbReference>
<dbReference type="PANTHER" id="PTHR13817">
    <property type="entry name" value="TITIN"/>
    <property type="match status" value="1"/>
</dbReference>
<accession>A0A482VWR5</accession>
<evidence type="ECO:0000256" key="7">
    <source>
        <dbReference type="ARBA" id="ARBA00023157"/>
    </source>
</evidence>
<dbReference type="InterPro" id="IPR003599">
    <property type="entry name" value="Ig_sub"/>
</dbReference>
<dbReference type="InterPro" id="IPR003598">
    <property type="entry name" value="Ig_sub2"/>
</dbReference>
<dbReference type="SMART" id="SM00060">
    <property type="entry name" value="FN3"/>
    <property type="match status" value="3"/>
</dbReference>
<dbReference type="STRING" id="1661398.A0A482VWR5"/>
<gene>
    <name evidence="14" type="ORF">BDFB_004258</name>
</gene>
<dbReference type="GO" id="GO:0009653">
    <property type="term" value="P:anatomical structure morphogenesis"/>
    <property type="evidence" value="ECO:0007669"/>
    <property type="project" value="UniProtKB-ARBA"/>
</dbReference>
<keyword evidence="8" id="KW-0514">Muscle protein</keyword>
<sequence>MDEQNYTIYVQKKLNEKIDKLPVFEKPKPEEKAVAPRFIEKLQPVITPDGYTVQFECKVEGFPRPQITWFRQTAVIKESIDFHMYYDEDNVATLIISEVFPEDAGTFTCVAKNSAGFASSTTELIVEFPLSDHGSDVTGLSRKSMSRESSLVDILEGIPPTFSRKPKAQYVQEKSDVVVDCRLVAVPEPEIIWYRNDKRITTKDNVTIIITSDMHSYTTILKIKEVRKKQEGTYKIVAKNREGESTVQFTLKVKTGDKEAPQVLEPLKSITVRKTETVVLSTTIAGNPAPTISWFKNGKPMKKPTPKKDGNTYSITIVNTTLEDTAEYTVKATNSVGTAETTAQLTVEEFPDNAEPPLFVERFEEQTVQENDTIKLFARVVGNPVPEVYWLRDNKPLKPSDKVKISYDGENIELTIKKADAETDTGDYKCIASNPAGKASHGAKITVDVDVKFTKKLKKSYETTERHTIEFECETSHKTSTKWFHEDVEISGMDHRVVIQDGRKHKLIVKKTTKKDEGRYKCTIKNEKTETVLKVQPTKPEFIRRLQDLEIPEKEVAILEVEVSSDTADVTWSKDGTAITETDTKYTIEKDKCVRKLLIRSTSIHDEGEYTCTLLDEESKAEVTVIELPPEIITPLQDKTVTKGEKTVFEIELSKGDALVRWYKDGNEIQFSEHIQLSIDGKRQKLKIYKTEIEDGGIYSCEVGIQQSNAHLTVLVPTVTFLKTLPEYTIVPVKSNAEFLVELSREDAEVQWWKQGKKIKKSSKYTITSEKTFRKLVVNESTTEDEYEYSCTVETLKTSSKLKIGDKPSPPRGPLEVSGMSDTAFTIKWQPSESDGGSPIIEYIVEMKEATSKKDFKRLGVTKGDITDIPVDNLKKNHGYKFRFTARNSIGVSEPYLPEETIVAGSRITPPSPPINLAVTDIQSRSATLTWQPPLNNGGTEITGYVVEKRLESTTTWEKVYTLEANCLQYTFENLKEKSEYFFRVFAENSVGLSVPATSEMTKLRSHATVPSPPTPPLEIRTIGPNAIVIEWGIPEWDGGSPLLGYNIAIRDTKKTMWMEIGRVGKGVQKFTIRDLQEDHEYMIRIFAKNEIGLSDPLESDEPFKVLPSGEADQDDFREVTDREPTSYSTETTTSWLKENSMDADISSYAKGQLLRKDEYFFRIWCHAKKLFK</sequence>
<organism evidence="14 15">
    <name type="scientific">Asbolus verrucosus</name>
    <name type="common">Desert ironclad beetle</name>
    <dbReference type="NCBI Taxonomy" id="1661398"/>
    <lineage>
        <taxon>Eukaryota</taxon>
        <taxon>Metazoa</taxon>
        <taxon>Ecdysozoa</taxon>
        <taxon>Arthropoda</taxon>
        <taxon>Hexapoda</taxon>
        <taxon>Insecta</taxon>
        <taxon>Pterygota</taxon>
        <taxon>Neoptera</taxon>
        <taxon>Endopterygota</taxon>
        <taxon>Coleoptera</taxon>
        <taxon>Polyphaga</taxon>
        <taxon>Cucujiformia</taxon>
        <taxon>Tenebrionidae</taxon>
        <taxon>Pimeliinae</taxon>
        <taxon>Asbolus</taxon>
    </lineage>
</organism>
<evidence type="ECO:0000256" key="8">
    <source>
        <dbReference type="ARBA" id="ARBA00023179"/>
    </source>
</evidence>
<evidence type="ECO:0000256" key="10">
    <source>
        <dbReference type="ARBA" id="ARBA00023319"/>
    </source>
</evidence>
<feature type="domain" description="Ig-like" evidence="12">
    <location>
        <begin position="630"/>
        <end position="713"/>
    </location>
</feature>
<evidence type="ECO:0000256" key="9">
    <source>
        <dbReference type="ARBA" id="ARBA00023242"/>
    </source>
</evidence>
<evidence type="ECO:0000313" key="14">
    <source>
        <dbReference type="EMBL" id="RZC36858.1"/>
    </source>
</evidence>
<dbReference type="FunFam" id="2.60.40.10:FF:000032">
    <property type="entry name" value="palladin isoform X1"/>
    <property type="match status" value="1"/>
</dbReference>
<keyword evidence="5" id="KW-0963">Cytoplasm</keyword>
<dbReference type="PRINTS" id="PR00014">
    <property type="entry name" value="FNTYPEIII"/>
</dbReference>
<feature type="domain" description="Fibronectin type-III" evidence="13">
    <location>
        <begin position="810"/>
        <end position="912"/>
    </location>
</feature>
<dbReference type="SUPFAM" id="SSF49265">
    <property type="entry name" value="Fibronectin type III"/>
    <property type="match status" value="2"/>
</dbReference>
<feature type="region of interest" description="Disordered" evidence="11">
    <location>
        <begin position="1107"/>
        <end position="1133"/>
    </location>
</feature>
<dbReference type="FunFam" id="2.60.40.10:FF:000062">
    <property type="entry name" value="Myosin-binding protein C, slow type"/>
    <property type="match status" value="1"/>
</dbReference>
<evidence type="ECO:0000259" key="13">
    <source>
        <dbReference type="PROSITE" id="PS50853"/>
    </source>
</evidence>
<dbReference type="EMBL" id="QDEB01058135">
    <property type="protein sequence ID" value="RZC36858.1"/>
    <property type="molecule type" value="Genomic_DNA"/>
</dbReference>
<evidence type="ECO:0000256" key="4">
    <source>
        <dbReference type="ARBA" id="ARBA00022443"/>
    </source>
</evidence>
<feature type="domain" description="Ig-like" evidence="12">
    <location>
        <begin position="160"/>
        <end position="252"/>
    </location>
</feature>
<dbReference type="CDD" id="cd00063">
    <property type="entry name" value="FN3"/>
    <property type="match status" value="3"/>
</dbReference>
<dbReference type="GO" id="GO:0005737">
    <property type="term" value="C:cytoplasm"/>
    <property type="evidence" value="ECO:0007669"/>
    <property type="project" value="UniProtKB-SubCell"/>
</dbReference>
<evidence type="ECO:0000256" key="6">
    <source>
        <dbReference type="ARBA" id="ARBA00022737"/>
    </source>
</evidence>
<feature type="compositionally biased region" description="Basic and acidic residues" evidence="11">
    <location>
        <begin position="1115"/>
        <end position="1125"/>
    </location>
</feature>
<dbReference type="InterPro" id="IPR036116">
    <property type="entry name" value="FN3_sf"/>
</dbReference>
<dbReference type="PROSITE" id="PS50853">
    <property type="entry name" value="FN3"/>
    <property type="match status" value="3"/>
</dbReference>
<keyword evidence="6" id="KW-0677">Repeat</keyword>
<feature type="domain" description="Ig-like" evidence="12">
    <location>
        <begin position="356"/>
        <end position="446"/>
    </location>
</feature>
<feature type="domain" description="Fibronectin type-III" evidence="13">
    <location>
        <begin position="913"/>
        <end position="1007"/>
    </location>
</feature>
<dbReference type="FunFam" id="2.60.40.10:FF:000425">
    <property type="entry name" value="Myosin light chain kinase"/>
    <property type="match status" value="1"/>
</dbReference>
<evidence type="ECO:0000256" key="3">
    <source>
        <dbReference type="ARBA" id="ARBA00006692"/>
    </source>
</evidence>
<protein>
    <submittedName>
        <fullName evidence="14">I-set, and/or fn3 domain containing protein</fullName>
    </submittedName>
</protein>
<dbReference type="PANTHER" id="PTHR13817:SF166">
    <property type="entry name" value="NEURONAL IGCAM-RELATED"/>
    <property type="match status" value="1"/>
</dbReference>
<feature type="domain" description="Ig-like" evidence="12">
    <location>
        <begin position="717"/>
        <end position="803"/>
    </location>
</feature>
<dbReference type="OrthoDB" id="2152335at2759"/>
<evidence type="ECO:0000313" key="15">
    <source>
        <dbReference type="Proteomes" id="UP000292052"/>
    </source>
</evidence>
<comment type="caution">
    <text evidence="14">The sequence shown here is derived from an EMBL/GenBank/DDBJ whole genome shotgun (WGS) entry which is preliminary data.</text>
</comment>
<proteinExistence type="inferred from homology"/>
<comment type="subcellular location">
    <subcellularLocation>
        <location evidence="2">Cytoplasm</location>
    </subcellularLocation>
    <subcellularLocation>
        <location evidence="1">Nucleus</location>
    </subcellularLocation>
</comment>
<dbReference type="GO" id="GO:0005634">
    <property type="term" value="C:nucleus"/>
    <property type="evidence" value="ECO:0007669"/>
    <property type="project" value="UniProtKB-SubCell"/>
</dbReference>
<feature type="domain" description="Ig-like" evidence="12">
    <location>
        <begin position="540"/>
        <end position="624"/>
    </location>
</feature>
<keyword evidence="7" id="KW-1015">Disulfide bond</keyword>
<dbReference type="InterPro" id="IPR003961">
    <property type="entry name" value="FN3_dom"/>
</dbReference>
<dbReference type="SMART" id="SM00409">
    <property type="entry name" value="IG"/>
    <property type="match status" value="8"/>
</dbReference>
<name>A0A482VWR5_ASBVE</name>
<comment type="similarity">
    <text evidence="3">Belongs to the protein kinase superfamily. CAMK Ser/Thr protein kinase family.</text>
</comment>
<feature type="domain" description="Ig-like" evidence="12">
    <location>
        <begin position="261"/>
        <end position="346"/>
    </location>
</feature>
<dbReference type="CDD" id="cd00096">
    <property type="entry name" value="Ig"/>
    <property type="match status" value="1"/>
</dbReference>
<dbReference type="Pfam" id="PF07679">
    <property type="entry name" value="I-set"/>
    <property type="match status" value="8"/>
</dbReference>
<feature type="domain" description="Fibronectin type-III" evidence="13">
    <location>
        <begin position="1013"/>
        <end position="1109"/>
    </location>
</feature>
<dbReference type="InterPro" id="IPR036179">
    <property type="entry name" value="Ig-like_dom_sf"/>
</dbReference>
<reference evidence="14 15" key="1">
    <citation type="submission" date="2017-03" db="EMBL/GenBank/DDBJ databases">
        <title>Genome of the blue death feigning beetle - Asbolus verrucosus.</title>
        <authorList>
            <person name="Rider S.D."/>
        </authorList>
    </citation>
    <scope>NUCLEOTIDE SEQUENCE [LARGE SCALE GENOMIC DNA]</scope>
    <source>
        <strain evidence="14">Butters</strain>
        <tissue evidence="14">Head and leg muscle</tissue>
    </source>
</reference>
<dbReference type="FunFam" id="2.60.40.10:FF:000050">
    <property type="entry name" value="Titin isoform B"/>
    <property type="match status" value="2"/>
</dbReference>
<dbReference type="Proteomes" id="UP000292052">
    <property type="component" value="Unassembled WGS sequence"/>
</dbReference>
<keyword evidence="10" id="KW-0393">Immunoglobulin domain</keyword>
<dbReference type="InterPro" id="IPR013783">
    <property type="entry name" value="Ig-like_fold"/>
</dbReference>
<dbReference type="InterPro" id="IPR050964">
    <property type="entry name" value="Striated_Muscle_Regulatory"/>
</dbReference>
<evidence type="ECO:0000256" key="1">
    <source>
        <dbReference type="ARBA" id="ARBA00004123"/>
    </source>
</evidence>
<dbReference type="SMART" id="SM00408">
    <property type="entry name" value="IGc2"/>
    <property type="match status" value="7"/>
</dbReference>
<dbReference type="Gene3D" id="2.60.40.10">
    <property type="entry name" value="Immunoglobulins"/>
    <property type="match status" value="11"/>
</dbReference>
<keyword evidence="9" id="KW-0539">Nucleus</keyword>
<dbReference type="InterPro" id="IPR013098">
    <property type="entry name" value="Ig_I-set"/>
</dbReference>
<evidence type="ECO:0000259" key="12">
    <source>
        <dbReference type="PROSITE" id="PS50835"/>
    </source>
</evidence>
<dbReference type="GO" id="GO:0030154">
    <property type="term" value="P:cell differentiation"/>
    <property type="evidence" value="ECO:0007669"/>
    <property type="project" value="UniProtKB-ARBA"/>
</dbReference>
<evidence type="ECO:0000256" key="11">
    <source>
        <dbReference type="SAM" id="MobiDB-lite"/>
    </source>
</evidence>
<evidence type="ECO:0000256" key="5">
    <source>
        <dbReference type="ARBA" id="ARBA00022490"/>
    </source>
</evidence>
<evidence type="ECO:0000256" key="2">
    <source>
        <dbReference type="ARBA" id="ARBA00004496"/>
    </source>
</evidence>
<keyword evidence="15" id="KW-1185">Reference proteome</keyword>
<dbReference type="InterPro" id="IPR007110">
    <property type="entry name" value="Ig-like_dom"/>
</dbReference>
<dbReference type="PROSITE" id="PS50835">
    <property type="entry name" value="IG_LIKE"/>
    <property type="match status" value="7"/>
</dbReference>
<keyword evidence="4" id="KW-0728">SH3 domain</keyword>